<proteinExistence type="predicted"/>
<dbReference type="Proteomes" id="UP000886874">
    <property type="component" value="Unassembled WGS sequence"/>
</dbReference>
<accession>A0A9D0Z7I5</accession>
<sequence length="279" mass="29670">MPVSKLKNLAILILLLANLALLAVLIPNRLARAREADRLRETLSELCAAEDVALSPNAVPNTVDLYALELGEDEEADLAAATALLGQEVVFQDDSTRYLSRYTSAAGSCEISRSGAFSAKLQDQAETGDLTGASRRLLRAMGFTVLELEEPQRIRAGVYTVTATQSVLDVPVFSGGLTLTFSNNCLTGVEGTFFTGAAQLKRISENSSITAADAVVAFLAQRYTLGWVGSAITSITQGYVRSETAAAAAVHLTPVWLLETDTGVFQVNGITREVIAQPS</sequence>
<evidence type="ECO:0000313" key="2">
    <source>
        <dbReference type="Proteomes" id="UP000886874"/>
    </source>
</evidence>
<reference evidence="1" key="2">
    <citation type="journal article" date="2021" name="PeerJ">
        <title>Extensive microbial diversity within the chicken gut microbiome revealed by metagenomics and culture.</title>
        <authorList>
            <person name="Gilroy R."/>
            <person name="Ravi A."/>
            <person name="Getino M."/>
            <person name="Pursley I."/>
            <person name="Horton D.L."/>
            <person name="Alikhan N.F."/>
            <person name="Baker D."/>
            <person name="Gharbi K."/>
            <person name="Hall N."/>
            <person name="Watson M."/>
            <person name="Adriaenssens E.M."/>
            <person name="Foster-Nyarko E."/>
            <person name="Jarju S."/>
            <person name="Secka A."/>
            <person name="Antonio M."/>
            <person name="Oren A."/>
            <person name="Chaudhuri R.R."/>
            <person name="La Ragione R."/>
            <person name="Hildebrand F."/>
            <person name="Pallen M.J."/>
        </authorList>
    </citation>
    <scope>NUCLEOTIDE SEQUENCE</scope>
    <source>
        <strain evidence="1">ChiSjej2B20-13462</strain>
    </source>
</reference>
<organism evidence="1 2">
    <name type="scientific">Candidatus Avoscillospira stercorigallinarum</name>
    <dbReference type="NCBI Taxonomy" id="2840708"/>
    <lineage>
        <taxon>Bacteria</taxon>
        <taxon>Bacillati</taxon>
        <taxon>Bacillota</taxon>
        <taxon>Clostridia</taxon>
        <taxon>Eubacteriales</taxon>
        <taxon>Oscillospiraceae</taxon>
        <taxon>Oscillospiraceae incertae sedis</taxon>
        <taxon>Candidatus Avoscillospira</taxon>
    </lineage>
</organism>
<name>A0A9D0Z7I5_9FIRM</name>
<dbReference type="AlphaFoldDB" id="A0A9D0Z7I5"/>
<reference evidence="1" key="1">
    <citation type="submission" date="2020-10" db="EMBL/GenBank/DDBJ databases">
        <authorList>
            <person name="Gilroy R."/>
        </authorList>
    </citation>
    <scope>NUCLEOTIDE SEQUENCE</scope>
    <source>
        <strain evidence="1">ChiSjej2B20-13462</strain>
    </source>
</reference>
<evidence type="ECO:0000313" key="1">
    <source>
        <dbReference type="EMBL" id="HIQ70300.1"/>
    </source>
</evidence>
<comment type="caution">
    <text evidence="1">The sequence shown here is derived from an EMBL/GenBank/DDBJ whole genome shotgun (WGS) entry which is preliminary data.</text>
</comment>
<protein>
    <submittedName>
        <fullName evidence="1">Uncharacterized protein</fullName>
    </submittedName>
</protein>
<dbReference type="EMBL" id="DVFN01000117">
    <property type="protein sequence ID" value="HIQ70300.1"/>
    <property type="molecule type" value="Genomic_DNA"/>
</dbReference>
<gene>
    <name evidence="1" type="ORF">IAA67_08230</name>
</gene>